<dbReference type="EMBL" id="BSXT01002949">
    <property type="protein sequence ID" value="GMF51781.1"/>
    <property type="molecule type" value="Genomic_DNA"/>
</dbReference>
<accession>A0A9W6Y305</accession>
<proteinExistence type="predicted"/>
<organism evidence="1 2">
    <name type="scientific">Phytophthora fragariaefolia</name>
    <dbReference type="NCBI Taxonomy" id="1490495"/>
    <lineage>
        <taxon>Eukaryota</taxon>
        <taxon>Sar</taxon>
        <taxon>Stramenopiles</taxon>
        <taxon>Oomycota</taxon>
        <taxon>Peronosporomycetes</taxon>
        <taxon>Peronosporales</taxon>
        <taxon>Peronosporaceae</taxon>
        <taxon>Phytophthora</taxon>
    </lineage>
</organism>
<evidence type="ECO:0000313" key="1">
    <source>
        <dbReference type="EMBL" id="GMF51781.1"/>
    </source>
</evidence>
<reference evidence="1" key="1">
    <citation type="submission" date="2023-04" db="EMBL/GenBank/DDBJ databases">
        <title>Phytophthora fragariaefolia NBRC 109709.</title>
        <authorList>
            <person name="Ichikawa N."/>
            <person name="Sato H."/>
            <person name="Tonouchi N."/>
        </authorList>
    </citation>
    <scope>NUCLEOTIDE SEQUENCE</scope>
    <source>
        <strain evidence="1">NBRC 109709</strain>
    </source>
</reference>
<gene>
    <name evidence="1" type="ORF">Pfra01_002105100</name>
</gene>
<keyword evidence="2" id="KW-1185">Reference proteome</keyword>
<comment type="caution">
    <text evidence="1">The sequence shown here is derived from an EMBL/GenBank/DDBJ whole genome shotgun (WGS) entry which is preliminary data.</text>
</comment>
<evidence type="ECO:0000313" key="2">
    <source>
        <dbReference type="Proteomes" id="UP001165121"/>
    </source>
</evidence>
<dbReference type="Proteomes" id="UP001165121">
    <property type="component" value="Unassembled WGS sequence"/>
</dbReference>
<name>A0A9W6Y305_9STRA</name>
<protein>
    <submittedName>
        <fullName evidence="1">Unnamed protein product</fullName>
    </submittedName>
</protein>
<sequence length="148" mass="16440">MMTPKCNFISIWKKQDVINWIDTAGEGVPSRASAPFRSLRWNFDSATARRWWCQREEILAAQPTQQRVAGGGRKPALGALEDLLLEKLCCATSRKKRLPERGMQLKLYSSTARSLKATSAFFETPPTGLLSSRSATICHCAGEPTVQP</sequence>
<dbReference type="OrthoDB" id="128540at2759"/>
<dbReference type="AlphaFoldDB" id="A0A9W6Y305"/>